<dbReference type="PROSITE" id="PS50097">
    <property type="entry name" value="BTB"/>
    <property type="match status" value="1"/>
</dbReference>
<dbReference type="SMART" id="SM00225">
    <property type="entry name" value="BTB"/>
    <property type="match status" value="1"/>
</dbReference>
<evidence type="ECO:0000256" key="2">
    <source>
        <dbReference type="ARBA" id="ARBA00022490"/>
    </source>
</evidence>
<dbReference type="InterPro" id="IPR011333">
    <property type="entry name" value="SKP1/BTB/POZ_sf"/>
</dbReference>
<evidence type="ECO:0000313" key="5">
    <source>
        <dbReference type="EMBL" id="CAD7272295.1"/>
    </source>
</evidence>
<sequence length="544" mass="58629">MKEVRDRKSAGEQQNHHPHREEAASSSSLSSSLSSVAQGMTIGDGATTSPSESSSPSSLLLCEPGGLERKCPTLPSPSGNVTHVVIGTQGAAVHVQHVGAEYGSFTQHQYSGDVQSLKPTLRERNAAMFDNELMSDVVFVVGPPSACQRIFAHKYVLATGSAVFFAMFHGGLAETKLEIAVPDVDPLAFRTLLRYLYMDDTQMKADVVLSTLYAAKKYMVPFLARACVAFLERSLTAENACVLLSQARLLDEPDLTQRCWEVVDAQAEMALTADGLADVDHATLNTATKKYENNDDAVAQRLRRVLGDAVFLIRFPAMSLDEFANEAAQSGVLTLQETKDVFLHLTATQKPALRFCAVPRRGLQAQVCHRFGSCAYRSNQWRYRGRCDSIQFCVDKRVFVVGFGLYGSSNGAAEYSVRMELKRGGSNGDGCSGASSSSSSSSPPPLLGECVTKLVSDGSSNTFHVHFPHPIQIEADQYYTASCVLDGGELSYFGQEGMSEVQAGCVTFQFQCSVDSTNGTGVQGGQIPEIIFYGPSSSASPPLP</sequence>
<evidence type="ECO:0000256" key="1">
    <source>
        <dbReference type="ARBA" id="ARBA00004496"/>
    </source>
</evidence>
<dbReference type="FunFam" id="3.30.710.10:FF:000015">
    <property type="entry name" value="BTB/POZ domain-containing protein 3"/>
    <property type="match status" value="1"/>
</dbReference>
<evidence type="ECO:0000259" key="4">
    <source>
        <dbReference type="PROSITE" id="PS50097"/>
    </source>
</evidence>
<dbReference type="Pfam" id="PF08005">
    <property type="entry name" value="PHR"/>
    <property type="match status" value="1"/>
</dbReference>
<evidence type="ECO:0000256" key="3">
    <source>
        <dbReference type="SAM" id="MobiDB-lite"/>
    </source>
</evidence>
<accession>A0A7R9BBW0</accession>
<feature type="compositionally biased region" description="Basic and acidic residues" evidence="3">
    <location>
        <begin position="1"/>
        <end position="10"/>
    </location>
</feature>
<organism evidence="5">
    <name type="scientific">Notodromas monacha</name>
    <dbReference type="NCBI Taxonomy" id="399045"/>
    <lineage>
        <taxon>Eukaryota</taxon>
        <taxon>Metazoa</taxon>
        <taxon>Ecdysozoa</taxon>
        <taxon>Arthropoda</taxon>
        <taxon>Crustacea</taxon>
        <taxon>Oligostraca</taxon>
        <taxon>Ostracoda</taxon>
        <taxon>Podocopa</taxon>
        <taxon>Podocopida</taxon>
        <taxon>Cypridocopina</taxon>
        <taxon>Cypridoidea</taxon>
        <taxon>Cyprididae</taxon>
        <taxon>Notodromas</taxon>
    </lineage>
</organism>
<gene>
    <name evidence="5" type="ORF">NMOB1V02_LOCUS237</name>
</gene>
<dbReference type="Proteomes" id="UP000678499">
    <property type="component" value="Unassembled WGS sequence"/>
</dbReference>
<dbReference type="InterPro" id="IPR000210">
    <property type="entry name" value="BTB/POZ_dom"/>
</dbReference>
<feature type="domain" description="BTB" evidence="4">
    <location>
        <begin position="135"/>
        <end position="205"/>
    </location>
</feature>
<dbReference type="PANTHER" id="PTHR45774">
    <property type="entry name" value="BTB/POZ DOMAIN-CONTAINING"/>
    <property type="match status" value="1"/>
</dbReference>
<dbReference type="SUPFAM" id="SSF54695">
    <property type="entry name" value="POZ domain"/>
    <property type="match status" value="1"/>
</dbReference>
<dbReference type="GO" id="GO:0022008">
    <property type="term" value="P:neurogenesis"/>
    <property type="evidence" value="ECO:0007669"/>
    <property type="project" value="TreeGrafter"/>
</dbReference>
<dbReference type="GO" id="GO:0005829">
    <property type="term" value="C:cytosol"/>
    <property type="evidence" value="ECO:0007669"/>
    <property type="project" value="TreeGrafter"/>
</dbReference>
<dbReference type="EMBL" id="OA882053">
    <property type="protein sequence ID" value="CAD7272295.1"/>
    <property type="molecule type" value="Genomic_DNA"/>
</dbReference>
<dbReference type="AlphaFoldDB" id="A0A7R9BBW0"/>
<dbReference type="PANTHER" id="PTHR45774:SF4">
    <property type="entry name" value="AXUNDEAD, ISOFORM F"/>
    <property type="match status" value="1"/>
</dbReference>
<protein>
    <recommendedName>
        <fullName evidence="4">BTB domain-containing protein</fullName>
    </recommendedName>
</protein>
<keyword evidence="2" id="KW-0963">Cytoplasm</keyword>
<feature type="compositionally biased region" description="Low complexity" evidence="3">
    <location>
        <begin position="49"/>
        <end position="62"/>
    </location>
</feature>
<dbReference type="Gene3D" id="3.30.710.10">
    <property type="entry name" value="Potassium Channel Kv1.1, Chain A"/>
    <property type="match status" value="1"/>
</dbReference>
<evidence type="ECO:0000313" key="6">
    <source>
        <dbReference type="Proteomes" id="UP000678499"/>
    </source>
</evidence>
<dbReference type="OrthoDB" id="636773at2759"/>
<dbReference type="EMBL" id="CAJPEX010000016">
    <property type="protein sequence ID" value="CAG0912447.1"/>
    <property type="molecule type" value="Genomic_DNA"/>
</dbReference>
<dbReference type="Gene3D" id="2.60.120.820">
    <property type="entry name" value="PHR domain"/>
    <property type="match status" value="1"/>
</dbReference>
<dbReference type="Pfam" id="PF00651">
    <property type="entry name" value="BTB"/>
    <property type="match status" value="1"/>
</dbReference>
<comment type="subcellular location">
    <subcellularLocation>
        <location evidence="1">Cytoplasm</location>
    </subcellularLocation>
</comment>
<name>A0A7R9BBW0_9CRUS</name>
<proteinExistence type="predicted"/>
<dbReference type="CDD" id="cd18282">
    <property type="entry name" value="BTB_POZ_BTBD3_6"/>
    <property type="match status" value="1"/>
</dbReference>
<feature type="compositionally biased region" description="Low complexity" evidence="3">
    <location>
        <begin position="25"/>
        <end position="35"/>
    </location>
</feature>
<dbReference type="InterPro" id="IPR038648">
    <property type="entry name" value="PHR_sf"/>
</dbReference>
<reference evidence="5" key="1">
    <citation type="submission" date="2020-11" db="EMBL/GenBank/DDBJ databases">
        <authorList>
            <person name="Tran Van P."/>
        </authorList>
    </citation>
    <scope>NUCLEOTIDE SEQUENCE</scope>
</reference>
<keyword evidence="6" id="KW-1185">Reference proteome</keyword>
<feature type="region of interest" description="Disordered" evidence="3">
    <location>
        <begin position="1"/>
        <end position="62"/>
    </location>
</feature>
<dbReference type="InterPro" id="IPR012983">
    <property type="entry name" value="PHR"/>
</dbReference>